<dbReference type="RefSeq" id="XP_062753285.1">
    <property type="nucleotide sequence ID" value="XM_062902464.1"/>
</dbReference>
<keyword evidence="2" id="KW-1185">Reference proteome</keyword>
<reference evidence="1" key="1">
    <citation type="submission" date="2023-11" db="EMBL/GenBank/DDBJ databases">
        <title>The genome sequences of three competitors of mushroom-forming fungi.</title>
        <authorList>
            <person name="Beijen E."/>
            <person name="Ohm R.A."/>
        </authorList>
    </citation>
    <scope>NUCLEOTIDE SEQUENCE</scope>
    <source>
        <strain evidence="1">CBS 100526</strain>
    </source>
</reference>
<evidence type="ECO:0008006" key="3">
    <source>
        <dbReference type="Google" id="ProtNLM"/>
    </source>
</evidence>
<evidence type="ECO:0000313" key="2">
    <source>
        <dbReference type="Proteomes" id="UP001273209"/>
    </source>
</evidence>
<dbReference type="InterPro" id="IPR029063">
    <property type="entry name" value="SAM-dependent_MTases_sf"/>
</dbReference>
<name>A0AAE1J1U4_9HYPO</name>
<dbReference type="SUPFAM" id="SSF53335">
    <property type="entry name" value="S-adenosyl-L-methionine-dependent methyltransferases"/>
    <property type="match status" value="1"/>
</dbReference>
<dbReference type="Proteomes" id="UP001273209">
    <property type="component" value="Unassembled WGS sequence"/>
</dbReference>
<organism evidence="1 2">
    <name type="scientific">Trichoderma aggressivum f. europaeum</name>
    <dbReference type="NCBI Taxonomy" id="173218"/>
    <lineage>
        <taxon>Eukaryota</taxon>
        <taxon>Fungi</taxon>
        <taxon>Dikarya</taxon>
        <taxon>Ascomycota</taxon>
        <taxon>Pezizomycotina</taxon>
        <taxon>Sordariomycetes</taxon>
        <taxon>Hypocreomycetidae</taxon>
        <taxon>Hypocreales</taxon>
        <taxon>Hypocreaceae</taxon>
        <taxon>Trichoderma</taxon>
    </lineage>
</organism>
<sequence length="262" mass="28559">MQRLNQQHDLLVRLCHGNLIHPDIPQPQISRVADIGTGTGCWLQDAVSVLAQTTADASMVSIGVDISNAHFPLDKHSNIEFITHDILQPFPEEFHGRFDLVHVRLLVLALKREEIPTAAKNAAILLKKGGYLQWEEIEPSRLAFSHATPAITSVRAAMRANSIANGLASTPSRDITAALEELSFGIIKVEDYSSEGRDEFTIAAKEWTKAGAKAVLHRALRRSEGASGDATKADELLGDYVRDIDGGVVPTIPFVMVLGQKV</sequence>
<evidence type="ECO:0000313" key="1">
    <source>
        <dbReference type="EMBL" id="KAK4067256.1"/>
    </source>
</evidence>
<dbReference type="GeneID" id="87922367"/>
<gene>
    <name evidence="1" type="ORF">Triagg1_7699</name>
</gene>
<dbReference type="CDD" id="cd02440">
    <property type="entry name" value="AdoMet_MTases"/>
    <property type="match status" value="1"/>
</dbReference>
<accession>A0AAE1J1U4</accession>
<comment type="caution">
    <text evidence="1">The sequence shown here is derived from an EMBL/GenBank/DDBJ whole genome shotgun (WGS) entry which is preliminary data.</text>
</comment>
<proteinExistence type="predicted"/>
<dbReference type="EMBL" id="JAWRVG010000035">
    <property type="protein sequence ID" value="KAK4067256.1"/>
    <property type="molecule type" value="Genomic_DNA"/>
</dbReference>
<dbReference type="AlphaFoldDB" id="A0AAE1J1U4"/>
<dbReference type="Gene3D" id="3.40.50.150">
    <property type="entry name" value="Vaccinia Virus protein VP39"/>
    <property type="match status" value="1"/>
</dbReference>
<protein>
    <recommendedName>
        <fullName evidence="3">Methyltransferase domain-containing protein</fullName>
    </recommendedName>
</protein>